<keyword evidence="1" id="KW-0418">Kinase</keyword>
<reference evidence="1 2" key="1">
    <citation type="submission" date="2023-04" db="EMBL/GenBank/DDBJ databases">
        <title>Forest soil microbial communities from Buena Vista Peninsula, Colon Province, Panama.</title>
        <authorList>
            <person name="Bouskill N."/>
        </authorList>
    </citation>
    <scope>NUCLEOTIDE SEQUENCE [LARGE SCALE GENOMIC DNA]</scope>
    <source>
        <strain evidence="1 2">AC80</strain>
    </source>
</reference>
<dbReference type="EMBL" id="JARXVE010000016">
    <property type="protein sequence ID" value="MDH6199196.1"/>
    <property type="molecule type" value="Genomic_DNA"/>
</dbReference>
<comment type="caution">
    <text evidence="1">The sequence shown here is derived from an EMBL/GenBank/DDBJ whole genome shotgun (WGS) entry which is preliminary data.</text>
</comment>
<dbReference type="RefSeq" id="WP_280835748.1">
    <property type="nucleotide sequence ID" value="NZ_JARXVE010000016.1"/>
</dbReference>
<evidence type="ECO:0000313" key="1">
    <source>
        <dbReference type="EMBL" id="MDH6199196.1"/>
    </source>
</evidence>
<dbReference type="Proteomes" id="UP001160130">
    <property type="component" value="Unassembled WGS sequence"/>
</dbReference>
<evidence type="ECO:0000313" key="2">
    <source>
        <dbReference type="Proteomes" id="UP001160130"/>
    </source>
</evidence>
<keyword evidence="1" id="KW-0808">Transferase</keyword>
<proteinExistence type="predicted"/>
<dbReference type="Gene3D" id="3.40.50.300">
    <property type="entry name" value="P-loop containing nucleotide triphosphate hydrolases"/>
    <property type="match status" value="1"/>
</dbReference>
<gene>
    <name evidence="1" type="ORF">M2272_005864</name>
</gene>
<sequence length="149" mass="16373">MLYLISGPPASGKSTWVKQHAKPGDITIDYDALANALTPSDGKPHKHTQHVKAVTKAARQAAIDVAVTLDCNVYVIHSMPSQRLIDHYLSLGAEMVVIDPGIDTVLARCKAERPWQMQQAVKQWYADASKLDQQTSKLRPGGDAVVMQW</sequence>
<name>A0ABT6L8B5_9MYCO</name>
<dbReference type="SUPFAM" id="SSF52540">
    <property type="entry name" value="P-loop containing nucleoside triphosphate hydrolases"/>
    <property type="match status" value="1"/>
</dbReference>
<accession>A0ABT6L8B5</accession>
<dbReference type="InterPro" id="IPR027417">
    <property type="entry name" value="P-loop_NTPase"/>
</dbReference>
<dbReference type="GO" id="GO:0016301">
    <property type="term" value="F:kinase activity"/>
    <property type="evidence" value="ECO:0007669"/>
    <property type="project" value="UniProtKB-KW"/>
</dbReference>
<dbReference type="Pfam" id="PF13671">
    <property type="entry name" value="AAA_33"/>
    <property type="match status" value="1"/>
</dbReference>
<organism evidence="1 2">
    <name type="scientific">Mycolicibacterium frederiksbergense</name>
    <dbReference type="NCBI Taxonomy" id="117567"/>
    <lineage>
        <taxon>Bacteria</taxon>
        <taxon>Bacillati</taxon>
        <taxon>Actinomycetota</taxon>
        <taxon>Actinomycetes</taxon>
        <taxon>Mycobacteriales</taxon>
        <taxon>Mycobacteriaceae</taxon>
        <taxon>Mycolicibacterium</taxon>
    </lineage>
</organism>
<keyword evidence="2" id="KW-1185">Reference proteome</keyword>
<protein>
    <submittedName>
        <fullName evidence="1">Kinase</fullName>
    </submittedName>
</protein>